<gene>
    <name evidence="7" type="ORF">TTHERM_00059100</name>
</gene>
<accession>I7M6W7</accession>
<keyword evidence="5" id="KW-0175">Coiled coil</keyword>
<dbReference type="InParanoid" id="I7M6W7"/>
<evidence type="ECO:0000256" key="1">
    <source>
        <dbReference type="ARBA" id="ARBA00004496"/>
    </source>
</evidence>
<feature type="coiled-coil region" evidence="5">
    <location>
        <begin position="1236"/>
        <end position="1384"/>
    </location>
</feature>
<dbReference type="Proteomes" id="UP000009168">
    <property type="component" value="Unassembled WGS sequence"/>
</dbReference>
<dbReference type="GO" id="GO:0005737">
    <property type="term" value="C:cytoplasm"/>
    <property type="evidence" value="ECO:0007669"/>
    <property type="project" value="UniProtKB-SubCell"/>
</dbReference>
<evidence type="ECO:0000256" key="2">
    <source>
        <dbReference type="ARBA" id="ARBA00022490"/>
    </source>
</evidence>
<dbReference type="GeneID" id="7829525"/>
<dbReference type="SUPFAM" id="SSF52058">
    <property type="entry name" value="L domain-like"/>
    <property type="match status" value="1"/>
</dbReference>
<sequence length="1584" mass="190881">MSVSTSQLGYLSKFKQRAIDKKQPLKDAIQQSKALLSNQITLSEAIKKYPQCADEFKIRLVQKQIKEIDKVPTFYKKIDTLYISNNSIKTLDGIEQFTHLQHLSITNNNLKDISMIKLIRKLDSLESLNMSGNPVTKHPIYRQLILTTLPNLQQLDGKVVTKEDKQIAEVQLKKQNSLLDLILNNYIEIRKLNYISKKLDLHQQLGQNHFQFINYHPQFQNMPVNLQQIKKQYDFQSDFPQYVKDEMVDNIMSDILTLYESLNQLQGEQEQNYEKAFTELLMKQQQLMAQLNIQCQQQVDKLNSLKANIKVKHKEQPFASSQYSQFNSTQRSQQFQDQQQVLYSPKVTKEEIRTKSPQQEQEYNQNTLYYRSLQKSLKGQKQEEEDQKHKTQSTKRSQSPNRTIPVPLSQEGIPTSSKKITQKVRKQQIQEQGLNSSKKSIENITFQQSNSNRNYHKQNLNSQNQDCCRRYMNQDDHSLEEFKKSQSSRSPYRQTNNDLKGIISDLNQVVQQKEDELKELQFINQKILDEQQEKDKEKIELLDFAQRRIQDMQDREIGQNEIEFEIQELRQQINQLMQKNVDLEKEAQEKSELERQIMFKEGQIQELDYRNQIEEKAEAFNEIRLKKLLMKYLGFAVQTEQKIQQFRAKKLQEQSDYLQSEYFRAWLRRVIVKKFEKAYIYEQKCTLQKKMLTTWRKNIIFQQRLSIMKEKRQKICLKKSMICWKQSQRIQQIKQQKKEKILKIFQKKVQLKAFKCLRSNLLASKINPIKERRLMDQATNFYNKKLRCKMFEQWQNYQYDIVIPQKKRIQHIQKSLQFQQMQRIFKVFQQIRLQGRQNLLTARQYETFQIKRFKNLIFKRWKQIYLKNRTQKVEFQALVRHNSLKSMFKQWRNSFLDSRNSKKQTLKVLNYLRKQIQAKYFQAIKQYRKNKIEERAKYDQVQKITQSNFYKYCFKQWYLRMIPLNAARQQQVKNKANLIAKCFYQIKNYAKRSIKKKFNQINLDNYLDFKQKKKLIQSFNDFKKHTQQEIRLKKLVINFRINQKFKIYRIFLNALARENILKQKQILYQMNHELKLNETNINSSSEVIRSYENEKQNLIYEINQLKEENFGQKLAIEEFQQIQIKCNSQLRSIERQEKIFKEEKEAYELRIRDYEELLKQIHSEYQKQIHQKDIEIHESKNETRAVQKQISILQRELEFKQNTILETEKALLNRGEQSSILLRETEKKLQNSIMMANEFKTKIEELYSENEELKDQVYGKDLDIEQLKSKLKESLDLIRESSDMYDQKINDFNAIIESKNTQIQEFIDKQIRFQEQINELQQELRKQHLELELFQDIQPMLEHPQVNQYYQEYQDLQNELDTQRNNLKKRMDKLNRSINQIQDIDRRVKNQTLRDQNQQYERTSPLYSRQGSPMSERIIKEQENTGNVLRNSGISTIKSYQPQSEMQVNFRSVDTFSNFHNQSYHNTYNLHSVEDVHTAPAQRIHTDPSNAREAHYQVERNALTRASYDPYNRFGEENFATYEDCETAEQIHEELERNKANRKLFKQNIERRISRLENNIDRDLAQNERNKSRSQSPENYYVQN</sequence>
<keyword evidence="3" id="KW-0433">Leucine-rich repeat</keyword>
<dbReference type="KEGG" id="tet:TTHERM_00059100"/>
<evidence type="ECO:0000256" key="5">
    <source>
        <dbReference type="SAM" id="Coils"/>
    </source>
</evidence>
<protein>
    <submittedName>
        <fullName evidence="7">Uncharacterized protein</fullName>
    </submittedName>
</protein>
<dbReference type="RefSeq" id="XP_001007642.2">
    <property type="nucleotide sequence ID" value="XM_001007642.2"/>
</dbReference>
<dbReference type="EMBL" id="GG662853">
    <property type="protein sequence ID" value="EAR87397.2"/>
    <property type="molecule type" value="Genomic_DNA"/>
</dbReference>
<proteinExistence type="predicted"/>
<feature type="compositionally biased region" description="Polar residues" evidence="6">
    <location>
        <begin position="427"/>
        <end position="436"/>
    </location>
</feature>
<evidence type="ECO:0000256" key="6">
    <source>
        <dbReference type="SAM" id="MobiDB-lite"/>
    </source>
</evidence>
<feature type="compositionally biased region" description="Basic and acidic residues" evidence="6">
    <location>
        <begin position="380"/>
        <end position="389"/>
    </location>
</feature>
<dbReference type="eggNOG" id="KOG0531">
    <property type="taxonomic scope" value="Eukaryota"/>
</dbReference>
<dbReference type="PANTHER" id="PTHR46545">
    <property type="entry name" value="LEUCINE-RICH REPEAT-CONTAINING PROTEIN 51"/>
    <property type="match status" value="1"/>
</dbReference>
<dbReference type="Pfam" id="PF14580">
    <property type="entry name" value="LRR_9"/>
    <property type="match status" value="1"/>
</dbReference>
<keyword evidence="8" id="KW-1185">Reference proteome</keyword>
<evidence type="ECO:0000256" key="4">
    <source>
        <dbReference type="ARBA" id="ARBA00022737"/>
    </source>
</evidence>
<feature type="coiled-coil region" evidence="5">
    <location>
        <begin position="496"/>
        <end position="610"/>
    </location>
</feature>
<keyword evidence="4" id="KW-0677">Repeat</keyword>
<name>I7M6W7_TETTS</name>
<feature type="compositionally biased region" description="Basic and acidic residues" evidence="6">
    <location>
        <begin position="1561"/>
        <end position="1571"/>
    </location>
</feature>
<feature type="coiled-coil region" evidence="5">
    <location>
        <begin position="1088"/>
        <end position="1210"/>
    </location>
</feature>
<evidence type="ECO:0000313" key="7">
    <source>
        <dbReference type="EMBL" id="EAR87397.2"/>
    </source>
</evidence>
<organism evidence="7 8">
    <name type="scientific">Tetrahymena thermophila (strain SB210)</name>
    <dbReference type="NCBI Taxonomy" id="312017"/>
    <lineage>
        <taxon>Eukaryota</taxon>
        <taxon>Sar</taxon>
        <taxon>Alveolata</taxon>
        <taxon>Ciliophora</taxon>
        <taxon>Intramacronucleata</taxon>
        <taxon>Oligohymenophorea</taxon>
        <taxon>Hymenostomatida</taxon>
        <taxon>Tetrahymenina</taxon>
        <taxon>Tetrahymenidae</taxon>
        <taxon>Tetrahymena</taxon>
    </lineage>
</organism>
<dbReference type="STRING" id="312017.I7M6W7"/>
<dbReference type="Gene3D" id="3.80.10.10">
    <property type="entry name" value="Ribonuclease Inhibitor"/>
    <property type="match status" value="1"/>
</dbReference>
<dbReference type="InterPro" id="IPR032675">
    <property type="entry name" value="LRR_dom_sf"/>
</dbReference>
<reference evidence="8" key="1">
    <citation type="journal article" date="2006" name="PLoS Biol.">
        <title>Macronuclear genome sequence of the ciliate Tetrahymena thermophila, a model eukaryote.</title>
        <authorList>
            <person name="Eisen J.A."/>
            <person name="Coyne R.S."/>
            <person name="Wu M."/>
            <person name="Wu D."/>
            <person name="Thiagarajan M."/>
            <person name="Wortman J.R."/>
            <person name="Badger J.H."/>
            <person name="Ren Q."/>
            <person name="Amedeo P."/>
            <person name="Jones K.M."/>
            <person name="Tallon L.J."/>
            <person name="Delcher A.L."/>
            <person name="Salzberg S.L."/>
            <person name="Silva J.C."/>
            <person name="Haas B.J."/>
            <person name="Majoros W.H."/>
            <person name="Farzad M."/>
            <person name="Carlton J.M."/>
            <person name="Smith R.K. Jr."/>
            <person name="Garg J."/>
            <person name="Pearlman R.E."/>
            <person name="Karrer K.M."/>
            <person name="Sun L."/>
            <person name="Manning G."/>
            <person name="Elde N.C."/>
            <person name="Turkewitz A.P."/>
            <person name="Asai D.J."/>
            <person name="Wilkes D.E."/>
            <person name="Wang Y."/>
            <person name="Cai H."/>
            <person name="Collins K."/>
            <person name="Stewart B.A."/>
            <person name="Lee S.R."/>
            <person name="Wilamowska K."/>
            <person name="Weinberg Z."/>
            <person name="Ruzzo W.L."/>
            <person name="Wloga D."/>
            <person name="Gaertig J."/>
            <person name="Frankel J."/>
            <person name="Tsao C.-C."/>
            <person name="Gorovsky M.A."/>
            <person name="Keeling P.J."/>
            <person name="Waller R.F."/>
            <person name="Patron N.J."/>
            <person name="Cherry J.M."/>
            <person name="Stover N.A."/>
            <person name="Krieger C.J."/>
            <person name="del Toro C."/>
            <person name="Ryder H.F."/>
            <person name="Williamson S.C."/>
            <person name="Barbeau R.A."/>
            <person name="Hamilton E.P."/>
            <person name="Orias E."/>
        </authorList>
    </citation>
    <scope>NUCLEOTIDE SEQUENCE [LARGE SCALE GENOMIC DNA]</scope>
    <source>
        <strain evidence="8">SB210</strain>
    </source>
</reference>
<evidence type="ECO:0000313" key="8">
    <source>
        <dbReference type="Proteomes" id="UP000009168"/>
    </source>
</evidence>
<comment type="subcellular location">
    <subcellularLocation>
        <location evidence="1">Cytoplasm</location>
    </subcellularLocation>
</comment>
<evidence type="ECO:0000256" key="3">
    <source>
        <dbReference type="ARBA" id="ARBA00022614"/>
    </source>
</evidence>
<dbReference type="PANTHER" id="PTHR46545:SF1">
    <property type="entry name" value="LEUCINE-RICH REPEAT-CONTAINING PROTEIN 51"/>
    <property type="match status" value="1"/>
</dbReference>
<dbReference type="OrthoDB" id="301153at2759"/>
<feature type="region of interest" description="Disordered" evidence="6">
    <location>
        <begin position="376"/>
        <end position="436"/>
    </location>
</feature>
<feature type="region of interest" description="Disordered" evidence="6">
    <location>
        <begin position="1561"/>
        <end position="1584"/>
    </location>
</feature>
<keyword evidence="2" id="KW-0963">Cytoplasm</keyword>
<feature type="compositionally biased region" description="Polar residues" evidence="6">
    <location>
        <begin position="1573"/>
        <end position="1584"/>
    </location>
</feature>